<keyword evidence="2" id="KW-0723">Serine/threonine-protein kinase</keyword>
<dbReference type="EC" id="2.7.11.1" evidence="1"/>
<feature type="region of interest" description="Disordered" evidence="9">
    <location>
        <begin position="594"/>
        <end position="621"/>
    </location>
</feature>
<keyword evidence="5" id="KW-0418">Kinase</keyword>
<protein>
    <recommendedName>
        <fullName evidence="1">non-specific serine/threonine protein kinase</fullName>
        <ecNumber evidence="1">2.7.11.1</ecNumber>
    </recommendedName>
</protein>
<evidence type="ECO:0000256" key="8">
    <source>
        <dbReference type="ARBA" id="ARBA00048679"/>
    </source>
</evidence>
<dbReference type="InterPro" id="IPR024604">
    <property type="entry name" value="GSG2_C"/>
</dbReference>
<keyword evidence="12" id="KW-1185">Reference proteome</keyword>
<name>A0ABR3PPV0_9PEZI</name>
<gene>
    <name evidence="11" type="ORF">AAFC00_001696</name>
</gene>
<feature type="compositionally biased region" description="Polar residues" evidence="9">
    <location>
        <begin position="149"/>
        <end position="159"/>
    </location>
</feature>
<feature type="domain" description="Serine/threonine-protein kinase haspin C-terminal" evidence="10">
    <location>
        <begin position="459"/>
        <end position="557"/>
    </location>
</feature>
<dbReference type="Gene3D" id="3.30.200.20">
    <property type="entry name" value="Phosphorylase Kinase, domain 1"/>
    <property type="match status" value="1"/>
</dbReference>
<evidence type="ECO:0000256" key="1">
    <source>
        <dbReference type="ARBA" id="ARBA00012513"/>
    </source>
</evidence>
<evidence type="ECO:0000256" key="5">
    <source>
        <dbReference type="ARBA" id="ARBA00022777"/>
    </source>
</evidence>
<feature type="compositionally biased region" description="Basic residues" evidence="9">
    <location>
        <begin position="605"/>
        <end position="621"/>
    </location>
</feature>
<feature type="compositionally biased region" description="Basic residues" evidence="9">
    <location>
        <begin position="85"/>
        <end position="97"/>
    </location>
</feature>
<sequence>MARKQMYGKRSTHVYSSFTGFASPVKSRKSPETFEVAEVAEELGRLTVHDASSEESTTTSHQSRSPLCSRDANASQHASTSPRDLKKKHGSPKKARKLTQQSDSLLSPPLGALDTEEQCEKDLPNDEGAAQIVPLDDHENDANDEPQVKAQSPSPSTIPAVTESAPFESKSEPSNIYTNHVASLLALSDQPLMQFIEWSEQLSSHFSVAKIAEASFGEVYRLSLLRPHPSLGRADESVLKIIALKDPPAAKKKLSKAARKRMEMMSDPEDVASEVRLMQRMTTIPGYTVFRECCLLQGRPGTSFVNAWRGWNDSQKAKGKEVSVFPDPGKPASYKNDQLWAVIEMKDAGSDLENTDVSDVWSIWDVFWGVVLALGKGEDDVGFEHRDLHIGNICVSARKPLHARQARYGIAKADVTKKLGFTGMETTLIDYTISRAEIQQADGLLDEDNVAFLDLEKDVSLFEGDAEEEYQYEIYRYMRSAMYLDDPLADPDERWEEVEASGRTWRGYHPQTNLVWLHFILYKLLEHFEWSESADSNSYYRDKTIAARAVELEEALARMRHMLDPYELPHSGLRSAGDLIHIALQEGWLDDQDVRGETPSSVAKGAKKTTRLTKHGKQNQS</sequence>
<keyword evidence="3" id="KW-0808">Transferase</keyword>
<dbReference type="SMART" id="SM01331">
    <property type="entry name" value="DUF3635"/>
    <property type="match status" value="1"/>
</dbReference>
<dbReference type="Proteomes" id="UP001562354">
    <property type="component" value="Unassembled WGS sequence"/>
</dbReference>
<dbReference type="RefSeq" id="XP_069204428.1">
    <property type="nucleotide sequence ID" value="XM_069340911.1"/>
</dbReference>
<evidence type="ECO:0000256" key="4">
    <source>
        <dbReference type="ARBA" id="ARBA00022741"/>
    </source>
</evidence>
<evidence type="ECO:0000256" key="6">
    <source>
        <dbReference type="ARBA" id="ARBA00022840"/>
    </source>
</evidence>
<proteinExistence type="predicted"/>
<evidence type="ECO:0000313" key="12">
    <source>
        <dbReference type="Proteomes" id="UP001562354"/>
    </source>
</evidence>
<keyword evidence="4" id="KW-0547">Nucleotide-binding</keyword>
<evidence type="ECO:0000256" key="2">
    <source>
        <dbReference type="ARBA" id="ARBA00022527"/>
    </source>
</evidence>
<keyword evidence="6" id="KW-0067">ATP-binding</keyword>
<dbReference type="Gene3D" id="1.10.510.10">
    <property type="entry name" value="Transferase(Phosphotransferase) domain 1"/>
    <property type="match status" value="1"/>
</dbReference>
<comment type="catalytic activity">
    <reaction evidence="8">
        <text>L-seryl-[protein] + ATP = O-phospho-L-seryl-[protein] + ADP + H(+)</text>
        <dbReference type="Rhea" id="RHEA:17989"/>
        <dbReference type="Rhea" id="RHEA-COMP:9863"/>
        <dbReference type="Rhea" id="RHEA-COMP:11604"/>
        <dbReference type="ChEBI" id="CHEBI:15378"/>
        <dbReference type="ChEBI" id="CHEBI:29999"/>
        <dbReference type="ChEBI" id="CHEBI:30616"/>
        <dbReference type="ChEBI" id="CHEBI:83421"/>
        <dbReference type="ChEBI" id="CHEBI:456216"/>
        <dbReference type="EC" id="2.7.11.1"/>
    </reaction>
</comment>
<evidence type="ECO:0000256" key="9">
    <source>
        <dbReference type="SAM" id="MobiDB-lite"/>
    </source>
</evidence>
<dbReference type="PANTHER" id="PTHR24419:SF18">
    <property type="entry name" value="SERINE_THREONINE-PROTEIN KINASE HASPIN"/>
    <property type="match status" value="1"/>
</dbReference>
<feature type="region of interest" description="Disordered" evidence="9">
    <location>
        <begin position="137"/>
        <end position="173"/>
    </location>
</feature>
<reference evidence="11 12" key="1">
    <citation type="submission" date="2024-07" db="EMBL/GenBank/DDBJ databases">
        <title>Draft sequence of the Neodothiora populina.</title>
        <authorList>
            <person name="Drown D.D."/>
            <person name="Schuette U.S."/>
            <person name="Buechlein A.B."/>
            <person name="Rusch D.R."/>
            <person name="Winton L.W."/>
            <person name="Adams G.A."/>
        </authorList>
    </citation>
    <scope>NUCLEOTIDE SEQUENCE [LARGE SCALE GENOMIC DNA]</scope>
    <source>
        <strain evidence="11 12">CPC 39397</strain>
    </source>
</reference>
<evidence type="ECO:0000313" key="11">
    <source>
        <dbReference type="EMBL" id="KAL1311579.1"/>
    </source>
</evidence>
<organism evidence="11 12">
    <name type="scientific">Neodothiora populina</name>
    <dbReference type="NCBI Taxonomy" id="2781224"/>
    <lineage>
        <taxon>Eukaryota</taxon>
        <taxon>Fungi</taxon>
        <taxon>Dikarya</taxon>
        <taxon>Ascomycota</taxon>
        <taxon>Pezizomycotina</taxon>
        <taxon>Dothideomycetes</taxon>
        <taxon>Dothideomycetidae</taxon>
        <taxon>Dothideales</taxon>
        <taxon>Dothioraceae</taxon>
        <taxon>Neodothiora</taxon>
    </lineage>
</organism>
<comment type="catalytic activity">
    <reaction evidence="7">
        <text>L-threonyl-[protein] + ATP = O-phospho-L-threonyl-[protein] + ADP + H(+)</text>
        <dbReference type="Rhea" id="RHEA:46608"/>
        <dbReference type="Rhea" id="RHEA-COMP:11060"/>
        <dbReference type="Rhea" id="RHEA-COMP:11605"/>
        <dbReference type="ChEBI" id="CHEBI:15378"/>
        <dbReference type="ChEBI" id="CHEBI:30013"/>
        <dbReference type="ChEBI" id="CHEBI:30616"/>
        <dbReference type="ChEBI" id="CHEBI:61977"/>
        <dbReference type="ChEBI" id="CHEBI:456216"/>
        <dbReference type="EC" id="2.7.11.1"/>
    </reaction>
</comment>
<evidence type="ECO:0000259" key="10">
    <source>
        <dbReference type="SMART" id="SM01331"/>
    </source>
</evidence>
<accession>A0ABR3PPV0</accession>
<dbReference type="PANTHER" id="PTHR24419">
    <property type="entry name" value="INTERLEUKIN-1 RECEPTOR-ASSOCIATED KINASE"/>
    <property type="match status" value="1"/>
</dbReference>
<feature type="compositionally biased region" description="Polar residues" evidence="9">
    <location>
        <begin position="61"/>
        <end position="82"/>
    </location>
</feature>
<dbReference type="EMBL" id="JBFMKM010000001">
    <property type="protein sequence ID" value="KAL1311579.1"/>
    <property type="molecule type" value="Genomic_DNA"/>
</dbReference>
<feature type="region of interest" description="Disordered" evidence="9">
    <location>
        <begin position="45"/>
        <end position="111"/>
    </location>
</feature>
<comment type="caution">
    <text evidence="11">The sequence shown here is derived from an EMBL/GenBank/DDBJ whole genome shotgun (WGS) entry which is preliminary data.</text>
</comment>
<dbReference type="GeneID" id="95975399"/>
<evidence type="ECO:0000256" key="7">
    <source>
        <dbReference type="ARBA" id="ARBA00047899"/>
    </source>
</evidence>
<dbReference type="Pfam" id="PF12330">
    <property type="entry name" value="Haspin_kinase"/>
    <property type="match status" value="1"/>
</dbReference>
<evidence type="ECO:0000256" key="3">
    <source>
        <dbReference type="ARBA" id="ARBA00022679"/>
    </source>
</evidence>